<protein>
    <submittedName>
        <fullName evidence="1">Uncharacterized protein</fullName>
    </submittedName>
</protein>
<name>A0A6C0L2L2_9ZZZZ</name>
<dbReference type="AlphaFoldDB" id="A0A6C0L2L2"/>
<sequence length="57" mass="6725">MSYYRFKIAGSAQNSKFTILEDNDVSGKNKQELFKQLKQKYKSSRIYIRKNSVICVE</sequence>
<proteinExistence type="predicted"/>
<reference evidence="1" key="1">
    <citation type="journal article" date="2020" name="Nature">
        <title>Giant virus diversity and host interactions through global metagenomics.</title>
        <authorList>
            <person name="Schulz F."/>
            <person name="Roux S."/>
            <person name="Paez-Espino D."/>
            <person name="Jungbluth S."/>
            <person name="Walsh D.A."/>
            <person name="Denef V.J."/>
            <person name="McMahon K.D."/>
            <person name="Konstantinidis K.T."/>
            <person name="Eloe-Fadrosh E.A."/>
            <person name="Kyrpides N.C."/>
            <person name="Woyke T."/>
        </authorList>
    </citation>
    <scope>NUCLEOTIDE SEQUENCE</scope>
    <source>
        <strain evidence="1">GVMAG-S-ERX555907-63</strain>
    </source>
</reference>
<organism evidence="1">
    <name type="scientific">viral metagenome</name>
    <dbReference type="NCBI Taxonomy" id="1070528"/>
    <lineage>
        <taxon>unclassified sequences</taxon>
        <taxon>metagenomes</taxon>
        <taxon>organismal metagenomes</taxon>
    </lineage>
</organism>
<accession>A0A6C0L2L2</accession>
<dbReference type="EMBL" id="MN741020">
    <property type="protein sequence ID" value="QHU22964.1"/>
    <property type="molecule type" value="Genomic_DNA"/>
</dbReference>
<evidence type="ECO:0000313" key="1">
    <source>
        <dbReference type="EMBL" id="QHU22964.1"/>
    </source>
</evidence>